<dbReference type="Proteomes" id="UP000835206">
    <property type="component" value="Chromosome 15"/>
</dbReference>
<evidence type="ECO:0000256" key="1">
    <source>
        <dbReference type="ARBA" id="ARBA00022460"/>
    </source>
</evidence>
<dbReference type="Pfam" id="PF00379">
    <property type="entry name" value="Chitin_bind_4"/>
    <property type="match status" value="2"/>
</dbReference>
<evidence type="ECO:0000256" key="3">
    <source>
        <dbReference type="SAM" id="MobiDB-lite"/>
    </source>
</evidence>
<keyword evidence="5" id="KW-1185">Reference proteome</keyword>
<dbReference type="PANTHER" id="PTHR10380:SF196">
    <property type="entry name" value="CUTICULAR PROTEIN 72EA"/>
    <property type="match status" value="1"/>
</dbReference>
<dbReference type="AlphaFoldDB" id="A0A9C6SX10"/>
<keyword evidence="4" id="KW-0812">Transmembrane</keyword>
<keyword evidence="4" id="KW-0472">Membrane</keyword>
<sequence length="333" mass="36809">MSVFRVNRKTSLSRSCNSIVMILLSAIFGRICTTPIANVWLGPIGSLTPLRQYHVQDGSGGYRYSFTGPHHAKSESSSNGITQGGYSYIDSNGILQTVTYTADDENGFRVSASNLPQQPKNDVRAIQNKPQAKKKSRSEELQESQLTDRSNYQSNILSYEILPPYFSFANHDMRNLAVREIAQSPNNPFLLSKSEAERIEVPKPDPSLSKISPSTTISSSPSSSIRSDRQRKNEGQSSVDTIQTPVTVPAPYVLPVLPYRLLHSALHHTQDSLGQYDYSYTGDSSAKTESRSLDGTTRGAYSYIDPNGLLQQVHYVADHNGFRVMATNLPQAK</sequence>
<keyword evidence="4" id="KW-1133">Transmembrane helix</keyword>
<proteinExistence type="predicted"/>
<protein>
    <submittedName>
        <fullName evidence="6">Uncharacterized protein LOC100643594 isoform X1</fullName>
    </submittedName>
</protein>
<evidence type="ECO:0000313" key="5">
    <source>
        <dbReference type="Proteomes" id="UP000835206"/>
    </source>
</evidence>
<evidence type="ECO:0000256" key="2">
    <source>
        <dbReference type="PROSITE-ProRule" id="PRU00497"/>
    </source>
</evidence>
<feature type="region of interest" description="Disordered" evidence="3">
    <location>
        <begin position="109"/>
        <end position="150"/>
    </location>
</feature>
<accession>A0A9C6SX10</accession>
<dbReference type="InterPro" id="IPR050468">
    <property type="entry name" value="Cuticle_Struct_Prot"/>
</dbReference>
<dbReference type="OrthoDB" id="8188035at2759"/>
<reference evidence="6" key="1">
    <citation type="submission" date="2025-08" db="UniProtKB">
        <authorList>
            <consortium name="RefSeq"/>
        </authorList>
    </citation>
    <scope>IDENTIFICATION</scope>
</reference>
<feature type="transmembrane region" description="Helical" evidence="4">
    <location>
        <begin position="20"/>
        <end position="41"/>
    </location>
</feature>
<feature type="region of interest" description="Disordered" evidence="3">
    <location>
        <begin position="201"/>
        <end position="243"/>
    </location>
</feature>
<evidence type="ECO:0000256" key="4">
    <source>
        <dbReference type="SAM" id="Phobius"/>
    </source>
</evidence>
<keyword evidence="1 2" id="KW-0193">Cuticle</keyword>
<dbReference type="PROSITE" id="PS00233">
    <property type="entry name" value="CHIT_BIND_RR_1"/>
    <property type="match status" value="2"/>
</dbReference>
<feature type="compositionally biased region" description="Polar residues" evidence="3">
    <location>
        <begin position="111"/>
        <end position="120"/>
    </location>
</feature>
<dbReference type="GO" id="GO:0062129">
    <property type="term" value="C:chitin-based extracellular matrix"/>
    <property type="evidence" value="ECO:0007669"/>
    <property type="project" value="TreeGrafter"/>
</dbReference>
<dbReference type="PANTHER" id="PTHR10380">
    <property type="entry name" value="CUTICLE PROTEIN"/>
    <property type="match status" value="1"/>
</dbReference>
<dbReference type="InterPro" id="IPR000618">
    <property type="entry name" value="Insect_cuticle"/>
</dbReference>
<gene>
    <name evidence="6" type="primary">LOC100643594</name>
</gene>
<dbReference type="CTD" id="100379450"/>
<organism evidence="5 6">
    <name type="scientific">Bombus terrestris</name>
    <name type="common">Buff-tailed bumblebee</name>
    <name type="synonym">Apis terrestris</name>
    <dbReference type="NCBI Taxonomy" id="30195"/>
    <lineage>
        <taxon>Eukaryota</taxon>
        <taxon>Metazoa</taxon>
        <taxon>Ecdysozoa</taxon>
        <taxon>Arthropoda</taxon>
        <taxon>Hexapoda</taxon>
        <taxon>Insecta</taxon>
        <taxon>Pterygota</taxon>
        <taxon>Neoptera</taxon>
        <taxon>Endopterygota</taxon>
        <taxon>Hymenoptera</taxon>
        <taxon>Apocrita</taxon>
        <taxon>Aculeata</taxon>
        <taxon>Apoidea</taxon>
        <taxon>Anthophila</taxon>
        <taxon>Apidae</taxon>
        <taxon>Bombus</taxon>
        <taxon>Bombus</taxon>
    </lineage>
</organism>
<feature type="compositionally biased region" description="Low complexity" evidence="3">
    <location>
        <begin position="206"/>
        <end position="225"/>
    </location>
</feature>
<name>A0A9C6SX10_BOMTE</name>
<evidence type="ECO:0000313" key="6">
    <source>
        <dbReference type="RefSeq" id="XP_048268881.1"/>
    </source>
</evidence>
<dbReference type="PROSITE" id="PS51155">
    <property type="entry name" value="CHIT_BIND_RR_2"/>
    <property type="match status" value="2"/>
</dbReference>
<dbReference type="GO" id="GO:0008010">
    <property type="term" value="F:structural constituent of chitin-based larval cuticle"/>
    <property type="evidence" value="ECO:0007669"/>
    <property type="project" value="TreeGrafter"/>
</dbReference>
<dbReference type="GeneID" id="100643594"/>
<dbReference type="InterPro" id="IPR031311">
    <property type="entry name" value="CHIT_BIND_RR_consensus"/>
</dbReference>
<dbReference type="RefSeq" id="XP_048268881.1">
    <property type="nucleotide sequence ID" value="XM_048412924.1"/>
</dbReference>